<feature type="transmembrane region" description="Helical" evidence="5">
    <location>
        <begin position="221"/>
        <end position="243"/>
    </location>
</feature>
<comment type="subcellular location">
    <subcellularLocation>
        <location evidence="1">Membrane</location>
        <topology evidence="1">Multi-pass membrane protein</topology>
    </subcellularLocation>
</comment>
<dbReference type="KEGG" id="bpsp:AH67_06135"/>
<proteinExistence type="predicted"/>
<evidence type="ECO:0000313" key="8">
    <source>
        <dbReference type="Proteomes" id="UP000030636"/>
    </source>
</evidence>
<dbReference type="Pfam" id="PF12698">
    <property type="entry name" value="ABC2_membrane_3"/>
    <property type="match status" value="1"/>
</dbReference>
<dbReference type="GO" id="GO:0140359">
    <property type="term" value="F:ABC-type transporter activity"/>
    <property type="evidence" value="ECO:0007669"/>
    <property type="project" value="InterPro"/>
</dbReference>
<dbReference type="InterPro" id="IPR051328">
    <property type="entry name" value="T7SS_ABC-Transporter"/>
</dbReference>
<dbReference type="Proteomes" id="UP000030636">
    <property type="component" value="Chromosome"/>
</dbReference>
<protein>
    <submittedName>
        <fullName evidence="7">Multidrug ABC transporter permease</fullName>
    </submittedName>
</protein>
<dbReference type="HOGENOM" id="CLU_051632_0_0_11"/>
<keyword evidence="2 5" id="KW-0812">Transmembrane</keyword>
<keyword evidence="4 5" id="KW-0472">Membrane</keyword>
<evidence type="ECO:0000256" key="2">
    <source>
        <dbReference type="ARBA" id="ARBA00022692"/>
    </source>
</evidence>
<dbReference type="PANTHER" id="PTHR43077">
    <property type="entry name" value="TRANSPORT PERMEASE YVFS-RELATED"/>
    <property type="match status" value="1"/>
</dbReference>
<feature type="transmembrane region" description="Helical" evidence="5">
    <location>
        <begin position="16"/>
        <end position="37"/>
    </location>
</feature>
<accession>A0A0A7I8F2</accession>
<feature type="transmembrane region" description="Helical" evidence="5">
    <location>
        <begin position="301"/>
        <end position="322"/>
    </location>
</feature>
<dbReference type="PANTHER" id="PTHR43077:SF11">
    <property type="entry name" value="TRANSPORT PERMEASE YVFS-RELATED"/>
    <property type="match status" value="1"/>
</dbReference>
<evidence type="ECO:0000259" key="6">
    <source>
        <dbReference type="Pfam" id="PF12698"/>
    </source>
</evidence>
<keyword evidence="8" id="KW-1185">Reference proteome</keyword>
<feature type="domain" description="ABC-2 type transporter transmembrane" evidence="6">
    <location>
        <begin position="18"/>
        <end position="411"/>
    </location>
</feature>
<dbReference type="GO" id="GO:0016020">
    <property type="term" value="C:membrane"/>
    <property type="evidence" value="ECO:0007669"/>
    <property type="project" value="UniProtKB-SubCell"/>
</dbReference>
<organism evidence="7 8">
    <name type="scientific">Bifidobacterium pseudolongum PV8-2</name>
    <dbReference type="NCBI Taxonomy" id="1447715"/>
    <lineage>
        <taxon>Bacteria</taxon>
        <taxon>Bacillati</taxon>
        <taxon>Actinomycetota</taxon>
        <taxon>Actinomycetes</taxon>
        <taxon>Bifidobacteriales</taxon>
        <taxon>Bifidobacteriaceae</taxon>
        <taxon>Bifidobacterium</taxon>
    </lineage>
</organism>
<evidence type="ECO:0000256" key="1">
    <source>
        <dbReference type="ARBA" id="ARBA00004141"/>
    </source>
</evidence>
<sequence length="433" mass="45737">MHTFKSTLKVLLAQKLMILIYVVWLCLMMFGLSWTLITDLSASDSSVHYESAKADVAVVNRDPHGADLVGAMREFLAKDCNLVDVGTTSEDLQTAAASNYADLIVIVPDGYTQRLADALTTNGDEPKLDVVVSFTGAYGSLAKLQVDDFLRLTRIEALAQQTQTGAAVTPAALNTAADAVINTLADDAGAYPQINVADDPGAASDKQESARTAYVMTAKMGVYPLLAATLVCTALAMNAFSAANVRRRLYASPQHTGAMVMQEFAACALFGAIVSLLYWGISMALPALAGLPISGIPLPTLLYSGASLVLYALVGVASGFMISMLSANSVAVNAIANVFGLLVMFTSGMAFPIDMMPHVMIIIGKLLPGWWFCQSIDAVNGMDGHIDAGLWLANNAIVLLFGVAFICLGLAFSKLRRLRPELAAPGATQLAEA</sequence>
<dbReference type="AlphaFoldDB" id="A0A0A7I8F2"/>
<dbReference type="RefSeq" id="WP_022858733.1">
    <property type="nucleotide sequence ID" value="NZ_CP007457.1"/>
</dbReference>
<feature type="transmembrane region" description="Helical" evidence="5">
    <location>
        <begin position="334"/>
        <end position="353"/>
    </location>
</feature>
<keyword evidence="3 5" id="KW-1133">Transmembrane helix</keyword>
<evidence type="ECO:0000256" key="5">
    <source>
        <dbReference type="SAM" id="Phobius"/>
    </source>
</evidence>
<name>A0A0A7I8F2_9BIFI</name>
<gene>
    <name evidence="7" type="ORF">AH67_06135</name>
</gene>
<feature type="transmembrane region" description="Helical" evidence="5">
    <location>
        <begin position="264"/>
        <end position="281"/>
    </location>
</feature>
<feature type="transmembrane region" description="Helical" evidence="5">
    <location>
        <begin position="390"/>
        <end position="412"/>
    </location>
</feature>
<reference evidence="7 8" key="1">
    <citation type="journal article" date="2015" name="Genome Announc.">
        <title>Bifidobacterium pseudolongum Strain PV8-2, Isolated from a Stool Sample of an Anemic Kenyan Infant.</title>
        <authorList>
            <person name="Vazquez-Gutierrez P."/>
            <person name="Lacroix C."/>
            <person name="Chassard C."/>
            <person name="Klumpp J."/>
            <person name="Stevens M.J."/>
            <person name="Jans C."/>
        </authorList>
    </citation>
    <scope>NUCLEOTIDE SEQUENCE [LARGE SCALE GENOMIC DNA]</scope>
    <source>
        <strain evidence="7 8">PV8-2</strain>
    </source>
</reference>
<dbReference type="InterPro" id="IPR013525">
    <property type="entry name" value="ABC2_TM"/>
</dbReference>
<dbReference type="EMBL" id="CP007457">
    <property type="protein sequence ID" value="AIZ16537.1"/>
    <property type="molecule type" value="Genomic_DNA"/>
</dbReference>
<evidence type="ECO:0000313" key="7">
    <source>
        <dbReference type="EMBL" id="AIZ16537.1"/>
    </source>
</evidence>
<dbReference type="STRING" id="1447715.AH67_06135"/>
<evidence type="ECO:0000256" key="4">
    <source>
        <dbReference type="ARBA" id="ARBA00023136"/>
    </source>
</evidence>
<evidence type="ECO:0000256" key="3">
    <source>
        <dbReference type="ARBA" id="ARBA00022989"/>
    </source>
</evidence>